<keyword evidence="2" id="KW-1185">Reference proteome</keyword>
<dbReference type="InterPro" id="IPR029068">
    <property type="entry name" value="Glyas_Bleomycin-R_OHBP_Dase"/>
</dbReference>
<proteinExistence type="predicted"/>
<organism evidence="1 2">
    <name type="scientific">Halostreptopolyspora alba</name>
    <dbReference type="NCBI Taxonomy" id="2487137"/>
    <lineage>
        <taxon>Bacteria</taxon>
        <taxon>Bacillati</taxon>
        <taxon>Actinomycetota</taxon>
        <taxon>Actinomycetes</taxon>
        <taxon>Streptosporangiales</taxon>
        <taxon>Nocardiopsidaceae</taxon>
        <taxon>Halostreptopolyspora</taxon>
    </lineage>
</organism>
<dbReference type="Gene3D" id="3.10.180.10">
    <property type="entry name" value="2,3-Dihydroxybiphenyl 1,2-Dioxygenase, domain 1"/>
    <property type="match status" value="1"/>
</dbReference>
<dbReference type="EMBL" id="RJMB01000001">
    <property type="protein sequence ID" value="RNL87419.1"/>
    <property type="molecule type" value="Genomic_DNA"/>
</dbReference>
<dbReference type="SUPFAM" id="SSF54593">
    <property type="entry name" value="Glyoxalase/Bleomycin resistance protein/Dihydroxybiphenyl dioxygenase"/>
    <property type="match status" value="1"/>
</dbReference>
<reference evidence="1 2" key="1">
    <citation type="submission" date="2018-11" db="EMBL/GenBank/DDBJ databases">
        <title>The genome draft of YIM 96095.</title>
        <authorList>
            <person name="Tang S.-K."/>
            <person name="Chunyu W.-X."/>
            <person name="Feng Y.-Z."/>
        </authorList>
    </citation>
    <scope>NUCLEOTIDE SEQUENCE [LARGE SCALE GENOMIC DNA]</scope>
    <source>
        <strain evidence="1 2">YIM 96095</strain>
    </source>
</reference>
<dbReference type="OrthoDB" id="1492945at2"/>
<dbReference type="AlphaFoldDB" id="A0A3N0EI96"/>
<protein>
    <submittedName>
        <fullName evidence="1">VOC family protein</fullName>
    </submittedName>
</protein>
<gene>
    <name evidence="1" type="ORF">EFW17_00940</name>
</gene>
<dbReference type="Proteomes" id="UP000269198">
    <property type="component" value="Unassembled WGS sequence"/>
</dbReference>
<comment type="caution">
    <text evidence="1">The sequence shown here is derived from an EMBL/GenBank/DDBJ whole genome shotgun (WGS) entry which is preliminary data.</text>
</comment>
<sequence length="155" mass="17300">MSDKVSNTFVWRRVADSSGFTEPRVLVRVFVSPGELERSVRFYEGLQGVTADMRFSYPEVGLRLAAVGAFLVIEGTDEELRPFRSTTGTLLVDDIGPYHEWLVAAGAEVIFGPREVPTGAAFNVRHPDGSVVEYVHHRPLEHERKEESGNSTQPR</sequence>
<evidence type="ECO:0000313" key="1">
    <source>
        <dbReference type="EMBL" id="RNL87419.1"/>
    </source>
</evidence>
<name>A0A3N0EI96_9ACTN</name>
<accession>A0A3N0EI96</accession>
<evidence type="ECO:0000313" key="2">
    <source>
        <dbReference type="Proteomes" id="UP000269198"/>
    </source>
</evidence>
<dbReference type="RefSeq" id="WP_123199284.1">
    <property type="nucleotide sequence ID" value="NZ_RJMB01000001.1"/>
</dbReference>